<protein>
    <submittedName>
        <fullName evidence="1">NADH-plastoquinone oxidoreductase subunit I</fullName>
    </submittedName>
</protein>
<dbReference type="GO" id="GO:0008137">
    <property type="term" value="F:NADH dehydrogenase (ubiquinone) activity"/>
    <property type="evidence" value="ECO:0007669"/>
    <property type="project" value="InterPro"/>
</dbReference>
<geneLocation type="chloroplast" evidence="1"/>
<reference evidence="1" key="1">
    <citation type="journal article" date="2021" name="Ecol. Evol.">
        <title>Lineage-specific plastid degradation in subtribe Gentianinae (Gentianaceae).</title>
        <authorList>
            <person name="Fu P.C."/>
            <person name="Sun S.S."/>
            <person name="Twyford A.D."/>
            <person name="Li B.B."/>
            <person name="Zhou R.Q."/>
            <person name="Chen S.L."/>
            <person name="Gao Q.B."/>
            <person name="Favre A."/>
        </authorList>
    </citation>
    <scope>NUCLEOTIDE SEQUENCE</scope>
</reference>
<sequence length="46" mass="5235">MSESLEYELSTYGRHELNHNQIALGRLPTSVIDDYTISNSPQIKNV</sequence>
<dbReference type="InterPro" id="IPR004497">
    <property type="entry name" value="NDHI"/>
</dbReference>
<keyword evidence="1" id="KW-0150">Chloroplast</keyword>
<accession>A0A8F5ALT8</accession>
<organism evidence="1">
    <name type="scientific">Gentiana phyllocalyx</name>
    <dbReference type="NCBI Taxonomy" id="166603"/>
    <lineage>
        <taxon>Eukaryota</taxon>
        <taxon>Viridiplantae</taxon>
        <taxon>Streptophyta</taxon>
        <taxon>Embryophyta</taxon>
        <taxon>Tracheophyta</taxon>
        <taxon>Spermatophyta</taxon>
        <taxon>Magnoliopsida</taxon>
        <taxon>eudicotyledons</taxon>
        <taxon>Gunneridae</taxon>
        <taxon>Pentapetalae</taxon>
        <taxon>asterids</taxon>
        <taxon>lamiids</taxon>
        <taxon>Gentianales</taxon>
        <taxon>Gentianaceae</taxon>
        <taxon>Gentianeae</taxon>
        <taxon>Gentianinae</taxon>
        <taxon>Gentiana</taxon>
    </lineage>
</organism>
<proteinExistence type="predicted"/>
<keyword evidence="1" id="KW-0934">Plastid</keyword>
<dbReference type="PANTHER" id="PTHR47275">
    <property type="entry name" value="NAD(P)H-QUINONE OXIDOREDUCTASE SUBUNIT I, CHLOROPLASTIC"/>
    <property type="match status" value="1"/>
</dbReference>
<gene>
    <name evidence="1" type="primary">ndhI</name>
</gene>
<evidence type="ECO:0000313" key="1">
    <source>
        <dbReference type="EMBL" id="QXI85003.1"/>
    </source>
</evidence>
<dbReference type="AlphaFoldDB" id="A0A8F5ALT8"/>
<name>A0A8F5ALT8_9GENT</name>
<dbReference type="PANTHER" id="PTHR47275:SF1">
    <property type="entry name" value="NAD(P)H-QUINONE OXIDOREDUCTASE SUBUNIT I, CHLOROPLASTIC"/>
    <property type="match status" value="1"/>
</dbReference>
<dbReference type="EMBL" id="MN199146">
    <property type="protein sequence ID" value="QXI85003.1"/>
    <property type="molecule type" value="Genomic_DNA"/>
</dbReference>